<reference evidence="1 2" key="1">
    <citation type="journal article" date="2020" name="ISME J.">
        <title>Uncovering the hidden diversity of litter-decomposition mechanisms in mushroom-forming fungi.</title>
        <authorList>
            <person name="Floudas D."/>
            <person name="Bentzer J."/>
            <person name="Ahren D."/>
            <person name="Johansson T."/>
            <person name="Persson P."/>
            <person name="Tunlid A."/>
        </authorList>
    </citation>
    <scope>NUCLEOTIDE SEQUENCE [LARGE SCALE GENOMIC DNA]</scope>
    <source>
        <strain evidence="1 2">CBS 406.79</strain>
    </source>
</reference>
<evidence type="ECO:0000313" key="1">
    <source>
        <dbReference type="EMBL" id="KAF5392929.1"/>
    </source>
</evidence>
<protein>
    <recommendedName>
        <fullName evidence="3">F-box domain-containing protein</fullName>
    </recommendedName>
</protein>
<dbReference type="AlphaFoldDB" id="A0A8H5I0Q7"/>
<dbReference type="Proteomes" id="UP000518752">
    <property type="component" value="Unassembled WGS sequence"/>
</dbReference>
<accession>A0A8H5I0Q7</accession>
<proteinExistence type="predicted"/>
<gene>
    <name evidence="1" type="ORF">D9757_001215</name>
</gene>
<dbReference type="OrthoDB" id="2910058at2759"/>
<keyword evidence="2" id="KW-1185">Reference proteome</keyword>
<sequence>MTEHDSLLCSECSSKIDNLAEPPFDTEFYQAIYSRARNGDNLPASPVEFGQLDAFLAEVPGKLAAVDKRLAEAEQLVITLRKSRDDLLAHSDAAKYMVSSPIRQLPLEVLSEIFTFCCWQDGFNLILTREAGGPSTFFCQAMLLSHVSSFWRNTIIHSRPDLWSSFKMSSTFFKSKPDAFRILMKYISCSSHHTLDFHYEIHPESRIRVAASDPAIKVLFDNLTRWRRATLISSIPLHSIHPWSSWTSLSTNAGPLNFSRLEYLQVSPSIPSNLFLSFSSFPRLQTISGLDWSDHHDFSFPGCSHISEIKVSRMIGRSLAHLLRFLPALKRLTVLNFTCSESREDNKWLQDTPFHTSLISELTVGPLSHWNIFDMEVWNFLRVPDLVKLVIFVGKNHMESVLGPISSLLFHSECHLQTLELTFDQVELDHSPQQMLVDFIAPFSSLINLSVTFYAPKDMLALMHHLTLVHDSSVPNVRNLKLSSNLPPEDSECPVITSKIWQLVEARSQVPGFSVDVHSAGVPASDFQIMGMDSPYVTSLSAASPLPNYLTDGDTVRRKPTLSMDFSHSMLGATSI</sequence>
<dbReference type="EMBL" id="JAACJN010000003">
    <property type="protein sequence ID" value="KAF5392929.1"/>
    <property type="molecule type" value="Genomic_DNA"/>
</dbReference>
<comment type="caution">
    <text evidence="1">The sequence shown here is derived from an EMBL/GenBank/DDBJ whole genome shotgun (WGS) entry which is preliminary data.</text>
</comment>
<dbReference type="SUPFAM" id="SSF52047">
    <property type="entry name" value="RNI-like"/>
    <property type="match status" value="1"/>
</dbReference>
<evidence type="ECO:0008006" key="3">
    <source>
        <dbReference type="Google" id="ProtNLM"/>
    </source>
</evidence>
<evidence type="ECO:0000313" key="2">
    <source>
        <dbReference type="Proteomes" id="UP000518752"/>
    </source>
</evidence>
<name>A0A8H5I0Q7_9AGAR</name>
<organism evidence="1 2">
    <name type="scientific">Collybiopsis confluens</name>
    <dbReference type="NCBI Taxonomy" id="2823264"/>
    <lineage>
        <taxon>Eukaryota</taxon>
        <taxon>Fungi</taxon>
        <taxon>Dikarya</taxon>
        <taxon>Basidiomycota</taxon>
        <taxon>Agaricomycotina</taxon>
        <taxon>Agaricomycetes</taxon>
        <taxon>Agaricomycetidae</taxon>
        <taxon>Agaricales</taxon>
        <taxon>Marasmiineae</taxon>
        <taxon>Omphalotaceae</taxon>
        <taxon>Collybiopsis</taxon>
    </lineage>
</organism>